<reference evidence="11" key="1">
    <citation type="submission" date="2025-08" db="UniProtKB">
        <authorList>
            <consortium name="RefSeq"/>
        </authorList>
    </citation>
    <scope>IDENTIFICATION</scope>
</reference>
<keyword evidence="5 8" id="KW-0472">Membrane</keyword>
<evidence type="ECO:0000313" key="11">
    <source>
        <dbReference type="RefSeq" id="XP_055891929.1"/>
    </source>
</evidence>
<accession>A0A9W3AXH4</accession>
<evidence type="ECO:0000256" key="2">
    <source>
        <dbReference type="ARBA" id="ARBA00022692"/>
    </source>
</evidence>
<feature type="transmembrane region" description="Helical" evidence="8">
    <location>
        <begin position="333"/>
        <end position="358"/>
    </location>
</feature>
<organism evidence="10 11">
    <name type="scientific">Biomphalaria glabrata</name>
    <name type="common">Bloodfluke planorb</name>
    <name type="synonym">Freshwater snail</name>
    <dbReference type="NCBI Taxonomy" id="6526"/>
    <lineage>
        <taxon>Eukaryota</taxon>
        <taxon>Metazoa</taxon>
        <taxon>Spiralia</taxon>
        <taxon>Lophotrochozoa</taxon>
        <taxon>Mollusca</taxon>
        <taxon>Gastropoda</taxon>
        <taxon>Heterobranchia</taxon>
        <taxon>Euthyneura</taxon>
        <taxon>Panpulmonata</taxon>
        <taxon>Hygrophila</taxon>
        <taxon>Lymnaeoidea</taxon>
        <taxon>Planorbidae</taxon>
        <taxon>Biomphalaria</taxon>
    </lineage>
</organism>
<feature type="transmembrane region" description="Helical" evidence="8">
    <location>
        <begin position="379"/>
        <end position="399"/>
    </location>
</feature>
<keyword evidence="3 8" id="KW-1133">Transmembrane helix</keyword>
<dbReference type="Gene3D" id="1.20.1070.10">
    <property type="entry name" value="Rhodopsin 7-helix transmembrane proteins"/>
    <property type="match status" value="1"/>
</dbReference>
<dbReference type="GeneID" id="129927355"/>
<comment type="subcellular location">
    <subcellularLocation>
        <location evidence="1">Membrane</location>
        <topology evidence="1">Multi-pass membrane protein</topology>
    </subcellularLocation>
</comment>
<keyword evidence="7" id="KW-0807">Transducer</keyword>
<feature type="domain" description="G-protein coupled receptors family 1 profile" evidence="9">
    <location>
        <begin position="236"/>
        <end position="441"/>
    </location>
</feature>
<keyword evidence="10" id="KW-1185">Reference proteome</keyword>
<dbReference type="InterPro" id="IPR000276">
    <property type="entry name" value="GPCR_Rhodpsn"/>
</dbReference>
<gene>
    <name evidence="11" type="primary">LOC129927355</name>
</gene>
<dbReference type="InterPro" id="IPR017452">
    <property type="entry name" value="GPCR_Rhodpsn_7TM"/>
</dbReference>
<evidence type="ECO:0000256" key="6">
    <source>
        <dbReference type="ARBA" id="ARBA00023170"/>
    </source>
</evidence>
<dbReference type="PANTHER" id="PTHR24243:SF233">
    <property type="entry name" value="THYROTROPIN-RELEASING HORMONE RECEPTOR"/>
    <property type="match status" value="1"/>
</dbReference>
<dbReference type="PANTHER" id="PTHR24243">
    <property type="entry name" value="G-PROTEIN COUPLED RECEPTOR"/>
    <property type="match status" value="1"/>
</dbReference>
<evidence type="ECO:0000256" key="4">
    <source>
        <dbReference type="ARBA" id="ARBA00023040"/>
    </source>
</evidence>
<dbReference type="GO" id="GO:0004930">
    <property type="term" value="F:G protein-coupled receptor activity"/>
    <property type="evidence" value="ECO:0007669"/>
    <property type="project" value="UniProtKB-KW"/>
</dbReference>
<feature type="transmembrane region" description="Helical" evidence="8">
    <location>
        <begin position="281"/>
        <end position="301"/>
    </location>
</feature>
<evidence type="ECO:0000313" key="10">
    <source>
        <dbReference type="Proteomes" id="UP001165740"/>
    </source>
</evidence>
<evidence type="ECO:0000256" key="1">
    <source>
        <dbReference type="ARBA" id="ARBA00004141"/>
    </source>
</evidence>
<keyword evidence="6" id="KW-0675">Receptor</keyword>
<dbReference type="RefSeq" id="XP_055891929.1">
    <property type="nucleotide sequence ID" value="XM_056035954.1"/>
</dbReference>
<dbReference type="GO" id="GO:0005886">
    <property type="term" value="C:plasma membrane"/>
    <property type="evidence" value="ECO:0007669"/>
    <property type="project" value="TreeGrafter"/>
</dbReference>
<protein>
    <submittedName>
        <fullName evidence="11">Rhodopsin-like</fullName>
    </submittedName>
</protein>
<evidence type="ECO:0000256" key="7">
    <source>
        <dbReference type="ARBA" id="ARBA00023224"/>
    </source>
</evidence>
<dbReference type="AlphaFoldDB" id="A0A9W3AXH4"/>
<feature type="transmembrane region" description="Helical" evidence="8">
    <location>
        <begin position="419"/>
        <end position="440"/>
    </location>
</feature>
<sequence>MTSFLSQNQFSLYTGHEIFLSQNQFSLYTGHENFLSQNQFSLYTGHENFLSQNQFSLYTGHENFLSQNQFSLYTGHEIFFVTESVQLNQFSLYTGHEIFLSQNQFSLYTGHENFLSQNQFSLYTGHENFLSQNQFSLYTGHENFLSQNQFSLYTGHEIFFVTESVQLNQFSLYTGHEIFLSQNQFSLYTGHENFLSQNQFSLYTGHEIFLSQNQFSLYTGHENFLSQNQFSLYTGRLVTLLENVVGNASVVTILAISIERHRVAYNFSPATASYCSVIKSFLAIWLTSLLGALPILFITQFQSSHFADGTPVQRCTTNIDQTWHKVYTVLGNLIFYIMPLFLILLLYTKVYMKLMMLFRREQEKFKYPREIIHLKRQMIQIIITVVLVFFLSHTPYRTIAMWTMFSPAHEAETMDAESFLTMIYLTKLLLYSNHAINPFVYNFVSRKFRRALAWICCVKRHRNARGDDSAINPKHLLRNDSLRQPRHSPPLDRCYDLDYFLRDKGREEQEVLDRHSQRNDFMVLYEHLLLK</sequence>
<evidence type="ECO:0000256" key="8">
    <source>
        <dbReference type="SAM" id="Phobius"/>
    </source>
</evidence>
<dbReference type="PROSITE" id="PS50262">
    <property type="entry name" value="G_PROTEIN_RECEP_F1_2"/>
    <property type="match status" value="1"/>
</dbReference>
<evidence type="ECO:0000259" key="9">
    <source>
        <dbReference type="PROSITE" id="PS50262"/>
    </source>
</evidence>
<evidence type="ECO:0000256" key="5">
    <source>
        <dbReference type="ARBA" id="ARBA00023136"/>
    </source>
</evidence>
<evidence type="ECO:0000256" key="3">
    <source>
        <dbReference type="ARBA" id="ARBA00022989"/>
    </source>
</evidence>
<dbReference type="Proteomes" id="UP001165740">
    <property type="component" value="Chromosome 7"/>
</dbReference>
<dbReference type="SUPFAM" id="SSF81321">
    <property type="entry name" value="Family A G protein-coupled receptor-like"/>
    <property type="match status" value="1"/>
</dbReference>
<proteinExistence type="predicted"/>
<keyword evidence="2 8" id="KW-0812">Transmembrane</keyword>
<dbReference type="PRINTS" id="PR00237">
    <property type="entry name" value="GPCRRHODOPSN"/>
</dbReference>
<keyword evidence="4" id="KW-0297">G-protein coupled receptor</keyword>
<name>A0A9W3AXH4_BIOGL</name>
<dbReference type="OrthoDB" id="10036964at2759"/>
<dbReference type="Pfam" id="PF00001">
    <property type="entry name" value="7tm_1"/>
    <property type="match status" value="1"/>
</dbReference>